<organism evidence="1 2">
    <name type="scientific">Rufibacter radiotolerans</name>
    <dbReference type="NCBI Taxonomy" id="1379910"/>
    <lineage>
        <taxon>Bacteria</taxon>
        <taxon>Pseudomonadati</taxon>
        <taxon>Bacteroidota</taxon>
        <taxon>Cytophagia</taxon>
        <taxon>Cytophagales</taxon>
        <taxon>Hymenobacteraceae</taxon>
        <taxon>Rufibacter</taxon>
    </lineage>
</organism>
<reference evidence="1 2" key="1">
    <citation type="submission" date="2015-01" db="EMBL/GenBank/DDBJ databases">
        <title>Rufibacter sp./DG31D/ whole genome sequencing.</title>
        <authorList>
            <person name="Kim M.K."/>
            <person name="Srinivasan S."/>
            <person name="Lee J.-J."/>
        </authorList>
    </citation>
    <scope>NUCLEOTIDE SEQUENCE [LARGE SCALE GENOMIC DNA]</scope>
    <source>
        <strain evidence="1 2">DG31D</strain>
    </source>
</reference>
<accession>A0A0H4VTR6</accession>
<sequence length="150" mass="16640">MNVSRLLGLLLCASFFASCEQDEPTDYLQIQWRFYSSRVLVLGNQAACNYQVKPADMDFEPSASCQDDDVYDFSNGKDLVIYNGAKQCTSTEPATVTKAYERRGDKLTIGGQEYTIVRLTKDTLTVSYCAPLASATGYTQGKVGMKLVRK</sequence>
<dbReference type="KEGG" id="ruf:TH63_18630"/>
<dbReference type="PROSITE" id="PS51257">
    <property type="entry name" value="PROKAR_LIPOPROTEIN"/>
    <property type="match status" value="1"/>
</dbReference>
<evidence type="ECO:0000313" key="1">
    <source>
        <dbReference type="EMBL" id="AKQ47199.1"/>
    </source>
</evidence>
<dbReference type="AlphaFoldDB" id="A0A0H4VTR6"/>
<dbReference type="RefSeq" id="WP_048922283.1">
    <property type="nucleotide sequence ID" value="NZ_CP010777.1"/>
</dbReference>
<dbReference type="PATRIC" id="fig|1379910.4.peg.4060"/>
<keyword evidence="2" id="KW-1185">Reference proteome</keyword>
<proteinExistence type="predicted"/>
<dbReference type="EMBL" id="CP010777">
    <property type="protein sequence ID" value="AKQ47199.1"/>
    <property type="molecule type" value="Genomic_DNA"/>
</dbReference>
<evidence type="ECO:0000313" key="2">
    <source>
        <dbReference type="Proteomes" id="UP000036458"/>
    </source>
</evidence>
<dbReference type="Proteomes" id="UP000036458">
    <property type="component" value="Chromosome"/>
</dbReference>
<protein>
    <recommendedName>
        <fullName evidence="3">Lipocalin-like domain-containing protein</fullName>
    </recommendedName>
</protein>
<gene>
    <name evidence="1" type="ORF">TH63_18630</name>
</gene>
<name>A0A0H4VTR6_9BACT</name>
<evidence type="ECO:0008006" key="3">
    <source>
        <dbReference type="Google" id="ProtNLM"/>
    </source>
</evidence>
<dbReference type="OrthoDB" id="799390at2"/>